<accession>A0A7S2NKF0</accession>
<dbReference type="AlphaFoldDB" id="A0A7S2NKF0"/>
<protein>
    <submittedName>
        <fullName evidence="1">Uncharacterized protein</fullName>
    </submittedName>
</protein>
<sequence>MASKADLVAQVKQIQRTDESAKQQWWAFCDEQLGGIKDPNRHEADVLEQFLVSMGASMDFGGSSKPKKRSAPAPEMGKGGSWEYGYGKGGFDMFGAASFGFQPPALQAGYGGGFGGGGAPTPTGRVSPGAGDGSLADMIKLGQKRSQHWKMAWQTYCAQLGNGFNDPSRHEEQFLVDFLDYVGQLVIQDMGMAGVPTGAVYAAEPPVGSGGKRPMGGAGGFPPAKRQAVGGGHEHRRGGHNSALDVDKDELVARVKALQRSSADAKSAWWSFCGQYQGGIKDPNRHDADALLKFLQTWE</sequence>
<evidence type="ECO:0000313" key="1">
    <source>
        <dbReference type="EMBL" id="CAD9544637.1"/>
    </source>
</evidence>
<dbReference type="EMBL" id="HBGQ01102923">
    <property type="protein sequence ID" value="CAD9544637.1"/>
    <property type="molecule type" value="Transcribed_RNA"/>
</dbReference>
<reference evidence="1" key="1">
    <citation type="submission" date="2021-01" db="EMBL/GenBank/DDBJ databases">
        <authorList>
            <person name="Corre E."/>
            <person name="Pelletier E."/>
            <person name="Niang G."/>
            <person name="Scheremetjew M."/>
            <person name="Finn R."/>
            <person name="Kale V."/>
            <person name="Holt S."/>
            <person name="Cochrane G."/>
            <person name="Meng A."/>
            <person name="Brown T."/>
            <person name="Cohen L."/>
        </authorList>
    </citation>
    <scope>NUCLEOTIDE SEQUENCE</scope>
    <source>
        <strain evidence="1">CCMP2222</strain>
    </source>
</reference>
<name>A0A7S2NKF0_9DINO</name>
<organism evidence="1">
    <name type="scientific">Alexandrium andersonii</name>
    <dbReference type="NCBI Taxonomy" id="327968"/>
    <lineage>
        <taxon>Eukaryota</taxon>
        <taxon>Sar</taxon>
        <taxon>Alveolata</taxon>
        <taxon>Dinophyceae</taxon>
        <taxon>Gonyaulacales</taxon>
        <taxon>Pyrocystaceae</taxon>
        <taxon>Alexandrium</taxon>
    </lineage>
</organism>
<gene>
    <name evidence="1" type="ORF">AAND1436_LOCUS49228</name>
</gene>
<proteinExistence type="predicted"/>